<gene>
    <name evidence="1" type="ORF">LCGC14_2171530</name>
</gene>
<protein>
    <submittedName>
        <fullName evidence="1">Uncharacterized protein</fullName>
    </submittedName>
</protein>
<proteinExistence type="predicted"/>
<dbReference type="EMBL" id="LAZR01028045">
    <property type="protein sequence ID" value="KKL63793.1"/>
    <property type="molecule type" value="Genomic_DNA"/>
</dbReference>
<comment type="caution">
    <text evidence="1">The sequence shown here is derived from an EMBL/GenBank/DDBJ whole genome shotgun (WGS) entry which is preliminary data.</text>
</comment>
<sequence length="161" mass="18213">MWTNRRYLNGVIQLDEKLLGTAILEYVIEGVMQDITCQLIDNDLDYDWDDIIATPKLIRRATTYGVVAALYARKARTFTSRVIPVVAPVTVTVIGDDERAMNHWVDKMNNALKLYVSSQGGLVMDISTADEEPIFTMADLPPSLTQYTSWHDWLVSTGRTQ</sequence>
<dbReference type="AlphaFoldDB" id="A0A0F9DPT6"/>
<organism evidence="1">
    <name type="scientific">marine sediment metagenome</name>
    <dbReference type="NCBI Taxonomy" id="412755"/>
    <lineage>
        <taxon>unclassified sequences</taxon>
        <taxon>metagenomes</taxon>
        <taxon>ecological metagenomes</taxon>
    </lineage>
</organism>
<name>A0A0F9DPT6_9ZZZZ</name>
<accession>A0A0F9DPT6</accession>
<reference evidence="1" key="1">
    <citation type="journal article" date="2015" name="Nature">
        <title>Complex archaea that bridge the gap between prokaryotes and eukaryotes.</title>
        <authorList>
            <person name="Spang A."/>
            <person name="Saw J.H."/>
            <person name="Jorgensen S.L."/>
            <person name="Zaremba-Niedzwiedzka K."/>
            <person name="Martijn J."/>
            <person name="Lind A.E."/>
            <person name="van Eijk R."/>
            <person name="Schleper C."/>
            <person name="Guy L."/>
            <person name="Ettema T.J."/>
        </authorList>
    </citation>
    <scope>NUCLEOTIDE SEQUENCE</scope>
</reference>
<evidence type="ECO:0000313" key="1">
    <source>
        <dbReference type="EMBL" id="KKL63793.1"/>
    </source>
</evidence>